<accession>A0A1H7PDG1</accession>
<protein>
    <submittedName>
        <fullName evidence="2">Uncharacterized protein</fullName>
    </submittedName>
</protein>
<dbReference type="RefSeq" id="WP_091699848.1">
    <property type="nucleotide sequence ID" value="NZ_FOAK01000015.1"/>
</dbReference>
<feature type="transmembrane region" description="Helical" evidence="1">
    <location>
        <begin position="85"/>
        <end position="106"/>
    </location>
</feature>
<proteinExistence type="predicted"/>
<dbReference type="AlphaFoldDB" id="A0A1H7PDG1"/>
<feature type="transmembrane region" description="Helical" evidence="1">
    <location>
        <begin position="269"/>
        <end position="293"/>
    </location>
</feature>
<keyword evidence="1" id="KW-0472">Membrane</keyword>
<evidence type="ECO:0000313" key="3">
    <source>
        <dbReference type="Proteomes" id="UP000199506"/>
    </source>
</evidence>
<keyword evidence="1" id="KW-1133">Transmembrane helix</keyword>
<feature type="transmembrane region" description="Helical" evidence="1">
    <location>
        <begin position="305"/>
        <end position="324"/>
    </location>
</feature>
<dbReference type="STRING" id="190974.SAMN05216439_0368"/>
<dbReference type="EMBL" id="FOAK01000015">
    <property type="protein sequence ID" value="SEL33783.1"/>
    <property type="molecule type" value="Genomic_DNA"/>
</dbReference>
<dbReference type="OrthoDB" id="385665at2157"/>
<evidence type="ECO:0000313" key="2">
    <source>
        <dbReference type="EMBL" id="SEL33783.1"/>
    </source>
</evidence>
<organism evidence="2 3">
    <name type="scientific">Methanobrevibacter gottschalkii</name>
    <dbReference type="NCBI Taxonomy" id="190974"/>
    <lineage>
        <taxon>Archaea</taxon>
        <taxon>Methanobacteriati</taxon>
        <taxon>Methanobacteriota</taxon>
        <taxon>Methanomada group</taxon>
        <taxon>Methanobacteria</taxon>
        <taxon>Methanobacteriales</taxon>
        <taxon>Methanobacteriaceae</taxon>
        <taxon>Methanobrevibacter</taxon>
    </lineage>
</organism>
<keyword evidence="1" id="KW-0812">Transmembrane</keyword>
<evidence type="ECO:0000256" key="1">
    <source>
        <dbReference type="SAM" id="Phobius"/>
    </source>
</evidence>
<dbReference type="Proteomes" id="UP000199506">
    <property type="component" value="Unassembled WGS sequence"/>
</dbReference>
<sequence>MFEFYYEKDIQKNFGDLDKFDDVLNLFELKNLINDFINNEKYVFIIENIDFEMFETMEKSRKYSTFINNAFNGLKSFKYWIQPSIMNFNSFTSVYSIIVYSCIIAYGRMLSNDELESIIFSDFPIKLTLVMDDFYNINNVPLLDKDFFRTIRDVKLDKSAKKLDKFIYHGFLLNLAEPGNHYVAVVVEFSYCASYFSRCYAYSRKNKFVTINDIADGWILTFKLFLNDIRGYIDGLESNSPCAIVPSLKSHKEIKVEEENNGSVNIKKIIAIFLSILFFCFLILVVEDISYILTGSYYYSGAPTTRYAIFGFILFLTSMFYSLVKNILKF</sequence>
<reference evidence="2 3" key="1">
    <citation type="submission" date="2016-10" db="EMBL/GenBank/DDBJ databases">
        <authorList>
            <person name="de Groot N.N."/>
        </authorList>
    </citation>
    <scope>NUCLEOTIDE SEQUENCE [LARGE SCALE GENOMIC DNA]</scope>
    <source>
        <strain evidence="2 3">DSM 11978</strain>
    </source>
</reference>
<name>A0A1H7PDG1_9EURY</name>
<gene>
    <name evidence="2" type="ORF">SAMN05216439_0368</name>
</gene>